<evidence type="ECO:0000313" key="2">
    <source>
        <dbReference type="EMBL" id="MFD0928845.1"/>
    </source>
</evidence>
<dbReference type="Proteomes" id="UP001597106">
    <property type="component" value="Unassembled WGS sequence"/>
</dbReference>
<accession>A0ABW3GGH2</accession>
<evidence type="ECO:0000313" key="3">
    <source>
        <dbReference type="Proteomes" id="UP001597106"/>
    </source>
</evidence>
<name>A0ABW3GGH2_9PROT</name>
<dbReference type="PROSITE" id="PS51257">
    <property type="entry name" value="PROKAR_LIPOPROTEIN"/>
    <property type="match status" value="1"/>
</dbReference>
<sequence length="247" mass="27124">MPGLTKCLTQISSALVLWMVHATVIACLDEQSLKSLADKEMQYMLQRIPPAFADAVADQQVSGSMSVTTTQPCQIHWQLQLPAADLAEAHALLQADPAKQIMLAAQGYQVPETTDNQADFSLDAASLQPLHRDTLQTAPLGKLRASVELMYAMLTQARADAVSTPKPWTGADQQALKQTCQQRYHADDMTQACDCYALGLAQKYSYRQVRYNHYLLINPYAFATGNGAAYKQLDKALQATCGLQTLK</sequence>
<feature type="chain" id="PRO_5046518678" evidence="1">
    <location>
        <begin position="23"/>
        <end position="247"/>
    </location>
</feature>
<evidence type="ECO:0000256" key="1">
    <source>
        <dbReference type="SAM" id="SignalP"/>
    </source>
</evidence>
<keyword evidence="1" id="KW-0732">Signal</keyword>
<organism evidence="2 3">
    <name type="scientific">Methylophilus glucosoxydans</name>
    <dbReference type="NCBI Taxonomy" id="752553"/>
    <lineage>
        <taxon>Bacteria</taxon>
        <taxon>Pseudomonadati</taxon>
        <taxon>Pseudomonadota</taxon>
        <taxon>Betaproteobacteria</taxon>
        <taxon>Nitrosomonadales</taxon>
        <taxon>Methylophilaceae</taxon>
        <taxon>Methylophilus</taxon>
    </lineage>
</organism>
<proteinExistence type="predicted"/>
<keyword evidence="3" id="KW-1185">Reference proteome</keyword>
<protein>
    <submittedName>
        <fullName evidence="2">Uncharacterized protein</fullName>
    </submittedName>
</protein>
<gene>
    <name evidence="2" type="ORF">ACFQ1T_03530</name>
</gene>
<comment type="caution">
    <text evidence="2">The sequence shown here is derived from an EMBL/GenBank/DDBJ whole genome shotgun (WGS) entry which is preliminary data.</text>
</comment>
<dbReference type="RefSeq" id="WP_379073995.1">
    <property type="nucleotide sequence ID" value="NZ_JBHTJW010000002.1"/>
</dbReference>
<feature type="signal peptide" evidence="1">
    <location>
        <begin position="1"/>
        <end position="22"/>
    </location>
</feature>
<dbReference type="EMBL" id="JBHTJW010000002">
    <property type="protein sequence ID" value="MFD0928845.1"/>
    <property type="molecule type" value="Genomic_DNA"/>
</dbReference>
<reference evidence="3" key="1">
    <citation type="journal article" date="2019" name="Int. J. Syst. Evol. Microbiol.">
        <title>The Global Catalogue of Microorganisms (GCM) 10K type strain sequencing project: providing services to taxonomists for standard genome sequencing and annotation.</title>
        <authorList>
            <consortium name="The Broad Institute Genomics Platform"/>
            <consortium name="The Broad Institute Genome Sequencing Center for Infectious Disease"/>
            <person name="Wu L."/>
            <person name="Ma J."/>
        </authorList>
    </citation>
    <scope>NUCLEOTIDE SEQUENCE [LARGE SCALE GENOMIC DNA]</scope>
    <source>
        <strain evidence="3">CCUG 59685</strain>
    </source>
</reference>